<dbReference type="AlphaFoldDB" id="A0A5M4FA81"/>
<evidence type="ECO:0000313" key="3">
    <source>
        <dbReference type="EMBL" id="KAA1395265.1"/>
    </source>
</evidence>
<feature type="transmembrane region" description="Helical" evidence="2">
    <location>
        <begin position="78"/>
        <end position="97"/>
    </location>
</feature>
<evidence type="ECO:0000256" key="1">
    <source>
        <dbReference type="SAM" id="MobiDB-lite"/>
    </source>
</evidence>
<dbReference type="RefSeq" id="WP_149689931.1">
    <property type="nucleotide sequence ID" value="NZ_SDPQ02000003.1"/>
</dbReference>
<feature type="region of interest" description="Disordered" evidence="1">
    <location>
        <begin position="185"/>
        <end position="207"/>
    </location>
</feature>
<dbReference type="OrthoDB" id="4376806at2"/>
<name>A0A5M4FA81_9ACTN</name>
<gene>
    <name evidence="3" type="ORF">ESP70_013940</name>
</gene>
<keyword evidence="2" id="KW-0472">Membrane</keyword>
<evidence type="ECO:0000313" key="4">
    <source>
        <dbReference type="Proteomes" id="UP000380867"/>
    </source>
</evidence>
<protein>
    <recommendedName>
        <fullName evidence="5">Permease</fullName>
    </recommendedName>
</protein>
<evidence type="ECO:0000256" key="2">
    <source>
        <dbReference type="SAM" id="Phobius"/>
    </source>
</evidence>
<dbReference type="EMBL" id="SDPQ02000003">
    <property type="protein sequence ID" value="KAA1395265.1"/>
    <property type="molecule type" value="Genomic_DNA"/>
</dbReference>
<reference evidence="3" key="1">
    <citation type="submission" date="2019-09" db="EMBL/GenBank/DDBJ databases">
        <authorList>
            <person name="Li J."/>
        </authorList>
    </citation>
    <scope>NUCLEOTIDE SEQUENCE [LARGE SCALE GENOMIC DNA]</scope>
    <source>
        <strain evidence="3">JCM 14732</strain>
    </source>
</reference>
<sequence>MTQDESAATNEPHEDDALERKIRDQPSIAPGAWVTRIVVALVLLAVAYVGFRISAAFFPRWWAHRVGDQVGDSLTKGTLWGLFYGFVFTFVPLLLLFQIRRRFFNWTWRIVVVVVALLLAAPNWLTLSVVAGNSKAAHAGERIFDVEAPGFRAGTLSGVIAGAVLALIITGTSMQMRHRKKEVKRLRGERDELKRAQADQARDDESS</sequence>
<feature type="transmembrane region" description="Helical" evidence="2">
    <location>
        <begin position="109"/>
        <end position="131"/>
    </location>
</feature>
<proteinExistence type="predicted"/>
<feature type="transmembrane region" description="Helical" evidence="2">
    <location>
        <begin position="33"/>
        <end position="58"/>
    </location>
</feature>
<organism evidence="3 4">
    <name type="scientific">Aeromicrobium ginsengisoli</name>
    <dbReference type="NCBI Taxonomy" id="363867"/>
    <lineage>
        <taxon>Bacteria</taxon>
        <taxon>Bacillati</taxon>
        <taxon>Actinomycetota</taxon>
        <taxon>Actinomycetes</taxon>
        <taxon>Propionibacteriales</taxon>
        <taxon>Nocardioidaceae</taxon>
        <taxon>Aeromicrobium</taxon>
    </lineage>
</organism>
<keyword evidence="2" id="KW-1133">Transmembrane helix</keyword>
<accession>A0A5M4FA81</accession>
<evidence type="ECO:0008006" key="5">
    <source>
        <dbReference type="Google" id="ProtNLM"/>
    </source>
</evidence>
<keyword evidence="2" id="KW-0812">Transmembrane</keyword>
<comment type="caution">
    <text evidence="3">The sequence shown here is derived from an EMBL/GenBank/DDBJ whole genome shotgun (WGS) entry which is preliminary data.</text>
</comment>
<feature type="transmembrane region" description="Helical" evidence="2">
    <location>
        <begin position="151"/>
        <end position="171"/>
    </location>
</feature>
<keyword evidence="4" id="KW-1185">Reference proteome</keyword>
<dbReference type="Proteomes" id="UP000380867">
    <property type="component" value="Unassembled WGS sequence"/>
</dbReference>